<reference evidence="4 5" key="1">
    <citation type="submission" date="2024-04" db="EMBL/GenBank/DDBJ databases">
        <title>Genome assembly C_amara_ONT_v2.</title>
        <authorList>
            <person name="Yant L."/>
            <person name="Moore C."/>
            <person name="Slenker M."/>
        </authorList>
    </citation>
    <scope>NUCLEOTIDE SEQUENCE [LARGE SCALE GENOMIC DNA]</scope>
    <source>
        <tissue evidence="4">Leaf</tissue>
    </source>
</reference>
<feature type="compositionally biased region" description="Basic and acidic residues" evidence="2">
    <location>
        <begin position="41"/>
        <end position="54"/>
    </location>
</feature>
<dbReference type="InterPro" id="IPR036875">
    <property type="entry name" value="Znf_CCHC_sf"/>
</dbReference>
<keyword evidence="1" id="KW-0863">Zinc-finger</keyword>
<dbReference type="InterPro" id="IPR001878">
    <property type="entry name" value="Znf_CCHC"/>
</dbReference>
<feature type="compositionally biased region" description="Basic and acidic residues" evidence="2">
    <location>
        <begin position="78"/>
        <end position="88"/>
    </location>
</feature>
<dbReference type="PANTHER" id="PTHR35046">
    <property type="entry name" value="ZINC KNUCKLE (CCHC-TYPE) FAMILY PROTEIN"/>
    <property type="match status" value="1"/>
</dbReference>
<comment type="caution">
    <text evidence="4">The sequence shown here is derived from an EMBL/GenBank/DDBJ whole genome shotgun (WGS) entry which is preliminary data.</text>
</comment>
<dbReference type="CDD" id="cd00303">
    <property type="entry name" value="retropepsin_like"/>
    <property type="match status" value="1"/>
</dbReference>
<feature type="region of interest" description="Disordered" evidence="2">
    <location>
        <begin position="23"/>
        <end position="91"/>
    </location>
</feature>
<feature type="region of interest" description="Disordered" evidence="2">
    <location>
        <begin position="529"/>
        <end position="561"/>
    </location>
</feature>
<feature type="domain" description="CCHC-type" evidence="3">
    <location>
        <begin position="318"/>
        <end position="334"/>
    </location>
</feature>
<feature type="compositionally biased region" description="Basic and acidic residues" evidence="2">
    <location>
        <begin position="547"/>
        <end position="561"/>
    </location>
</feature>
<evidence type="ECO:0000259" key="3">
    <source>
        <dbReference type="PROSITE" id="PS50158"/>
    </source>
</evidence>
<dbReference type="Gene3D" id="2.40.70.10">
    <property type="entry name" value="Acid Proteases"/>
    <property type="match status" value="1"/>
</dbReference>
<keyword evidence="1" id="KW-0862">Zinc</keyword>
<dbReference type="PROSITE" id="PS50158">
    <property type="entry name" value="ZF_CCHC"/>
    <property type="match status" value="1"/>
</dbReference>
<sequence length="629" mass="72832">MGEMRRMLRTELGAVHERIDKLQESAQGQTEAPPTLITRENVVRGRREQHRQERDEEVEDYYSGGSRVSDRTHRRPIRDRETRDRNDDNINGLKLKIPQFHGKSDPDAYLEWEKKIELVFDCQTYSEHKKVQLAATEFYDYAINWWDQIVTSRKCNHDPRVETWEKMKNLMRKRFVPSHYHQELHQKLRRLSRGSKSVDEYFQEMESLMIKADIEEDSEATMARFLSGLSRDIQDRMELQTYEGLEEMLHKAVLVEQQIKRRGSSKTSYGAGASHARTSYQREDKTIVKPKTESKPYITNPNTKGKAEAATSRNREVRCFKCQGRGHYANECTNKKIMILLENGEIETEEEEVESESVSEEEEEGCVELPAKGKLLVARRSLSVQAKANEQEQRENLFHMRCLVQGKVCSLIIDGGSCTNVASETMVTKFGLKVEKHLKPYSLQWLNDGGEMAVNSQVLVPITISRYEDEILCDILPMEAGHILLGRPWQFDRRAMHDGYTNRYSFEYNGRKTVLAPLAPHEVYQDQIQMKQQGKTTVSDPLNTSPQKEKESLRKTKKKACESKPVRQSNFFVRSNVVKRALFSKQPILLFVYKEALLNLTNLTPDLPSRITSLLQDFGDIFPEENPEG</sequence>
<accession>A0ABD1C294</accession>
<keyword evidence="5" id="KW-1185">Reference proteome</keyword>
<evidence type="ECO:0000313" key="4">
    <source>
        <dbReference type="EMBL" id="KAL1223582.1"/>
    </source>
</evidence>
<dbReference type="GO" id="GO:0008270">
    <property type="term" value="F:zinc ion binding"/>
    <property type="evidence" value="ECO:0007669"/>
    <property type="project" value="UniProtKB-KW"/>
</dbReference>
<organism evidence="4 5">
    <name type="scientific">Cardamine amara subsp. amara</name>
    <dbReference type="NCBI Taxonomy" id="228776"/>
    <lineage>
        <taxon>Eukaryota</taxon>
        <taxon>Viridiplantae</taxon>
        <taxon>Streptophyta</taxon>
        <taxon>Embryophyta</taxon>
        <taxon>Tracheophyta</taxon>
        <taxon>Spermatophyta</taxon>
        <taxon>Magnoliopsida</taxon>
        <taxon>eudicotyledons</taxon>
        <taxon>Gunneridae</taxon>
        <taxon>Pentapetalae</taxon>
        <taxon>rosids</taxon>
        <taxon>malvids</taxon>
        <taxon>Brassicales</taxon>
        <taxon>Brassicaceae</taxon>
        <taxon>Cardamineae</taxon>
        <taxon>Cardamine</taxon>
    </lineage>
</organism>
<dbReference type="Gene3D" id="4.10.60.10">
    <property type="entry name" value="Zinc finger, CCHC-type"/>
    <property type="match status" value="1"/>
</dbReference>
<dbReference type="Proteomes" id="UP001558713">
    <property type="component" value="Unassembled WGS sequence"/>
</dbReference>
<dbReference type="InterPro" id="IPR021109">
    <property type="entry name" value="Peptidase_aspartic_dom_sf"/>
</dbReference>
<dbReference type="SMART" id="SM00343">
    <property type="entry name" value="ZnF_C2HC"/>
    <property type="match status" value="1"/>
</dbReference>
<dbReference type="Pfam" id="PF00098">
    <property type="entry name" value="zf-CCHC"/>
    <property type="match status" value="1"/>
</dbReference>
<protein>
    <recommendedName>
        <fullName evidence="3">CCHC-type domain-containing protein</fullName>
    </recommendedName>
</protein>
<proteinExistence type="predicted"/>
<dbReference type="EMBL" id="JBANAX010000071">
    <property type="protein sequence ID" value="KAL1223582.1"/>
    <property type="molecule type" value="Genomic_DNA"/>
</dbReference>
<dbReference type="AlphaFoldDB" id="A0ABD1C294"/>
<name>A0ABD1C294_CARAN</name>
<evidence type="ECO:0000256" key="2">
    <source>
        <dbReference type="SAM" id="MobiDB-lite"/>
    </source>
</evidence>
<feature type="region of interest" description="Disordered" evidence="2">
    <location>
        <begin position="265"/>
        <end position="284"/>
    </location>
</feature>
<dbReference type="Pfam" id="PF03732">
    <property type="entry name" value="Retrotrans_gag"/>
    <property type="match status" value="1"/>
</dbReference>
<dbReference type="SUPFAM" id="SSF57756">
    <property type="entry name" value="Retrovirus zinc finger-like domains"/>
    <property type="match status" value="1"/>
</dbReference>
<keyword evidence="1" id="KW-0479">Metal-binding</keyword>
<evidence type="ECO:0000313" key="5">
    <source>
        <dbReference type="Proteomes" id="UP001558713"/>
    </source>
</evidence>
<dbReference type="InterPro" id="IPR005162">
    <property type="entry name" value="Retrotrans_gag_dom"/>
</dbReference>
<dbReference type="PANTHER" id="PTHR35046:SF9">
    <property type="entry name" value="RNA-DIRECTED DNA POLYMERASE"/>
    <property type="match status" value="1"/>
</dbReference>
<evidence type="ECO:0000256" key="1">
    <source>
        <dbReference type="PROSITE-ProRule" id="PRU00047"/>
    </source>
</evidence>
<feature type="compositionally biased region" description="Polar residues" evidence="2">
    <location>
        <begin position="529"/>
        <end position="546"/>
    </location>
</feature>
<gene>
    <name evidence="4" type="ORF">V5N11_034330</name>
</gene>